<accession>A0A382EQP5</accession>
<sequence>MSQERTDKLFASESWTAVYTAFTNVSLKAYDFDTIRAALLEYTAKTYPDKFNDFIASSEFIAILDLVAYLGHSLAFRLDMNTRENFMDTAERRASILQMAKTLGYNKTRPINAKGFMKISSVTTNEDVLDNEGVSLAGKIINWNDSNNIDWYENFISILNSSFSGTTKIQNPTSKLTIADVEHSLYEVNEDANSKNINYSFTSNVDGKSRRFEAVRVKIDVPTSNIYEDEPNLNNNFTIINRNDNLGSASDRTGFFVYAVAGQLGFKDEDYTITVSNRTEAIADINVSNTDVWVQKIDSQREYVSSVVKVDNDTRETAIYNALRTGSGDIVSINSIENNRIELHYPDGVFGNAATGGYRTWFRTVDNENFTVNADDITNEVITIPYTGSDNRTYRITLTLTSTRDFSENYSGETYASIRRTAPRSYYSQDRMVNAQDYNVYPLSLGTNIVRKVKSVNTSFAGNSRFYEMDDVLGHHSNLSVTGSDGSLFVDDETIKIPLSYNKLQGNSDNF</sequence>
<proteinExistence type="predicted"/>
<dbReference type="AlphaFoldDB" id="A0A382EQP5"/>
<gene>
    <name evidence="1" type="ORF">METZ01_LOCUS205147</name>
</gene>
<name>A0A382EQP5_9ZZZZ</name>
<evidence type="ECO:0008006" key="2">
    <source>
        <dbReference type="Google" id="ProtNLM"/>
    </source>
</evidence>
<reference evidence="1" key="1">
    <citation type="submission" date="2018-05" db="EMBL/GenBank/DDBJ databases">
        <authorList>
            <person name="Lanie J.A."/>
            <person name="Ng W.-L."/>
            <person name="Kazmierczak K.M."/>
            <person name="Andrzejewski T.M."/>
            <person name="Davidsen T.M."/>
            <person name="Wayne K.J."/>
            <person name="Tettelin H."/>
            <person name="Glass J.I."/>
            <person name="Rusch D."/>
            <person name="Podicherti R."/>
            <person name="Tsui H.-C.T."/>
            <person name="Winkler M.E."/>
        </authorList>
    </citation>
    <scope>NUCLEOTIDE SEQUENCE</scope>
</reference>
<feature type="non-terminal residue" evidence="1">
    <location>
        <position position="511"/>
    </location>
</feature>
<dbReference type="EMBL" id="UINC01045484">
    <property type="protein sequence ID" value="SVB52293.1"/>
    <property type="molecule type" value="Genomic_DNA"/>
</dbReference>
<protein>
    <recommendedName>
        <fullName evidence="2">Baseplate protein J-like domain-containing protein</fullName>
    </recommendedName>
</protein>
<evidence type="ECO:0000313" key="1">
    <source>
        <dbReference type="EMBL" id="SVB52293.1"/>
    </source>
</evidence>
<organism evidence="1">
    <name type="scientific">marine metagenome</name>
    <dbReference type="NCBI Taxonomy" id="408172"/>
    <lineage>
        <taxon>unclassified sequences</taxon>
        <taxon>metagenomes</taxon>
        <taxon>ecological metagenomes</taxon>
    </lineage>
</organism>